<protein>
    <submittedName>
        <fullName evidence="9">Spore germination protein, amino acid permease</fullName>
    </submittedName>
</protein>
<feature type="transmembrane region" description="Helical" evidence="8">
    <location>
        <begin position="149"/>
        <end position="167"/>
    </location>
</feature>
<evidence type="ECO:0000256" key="6">
    <source>
        <dbReference type="ARBA" id="ARBA00022989"/>
    </source>
</evidence>
<dbReference type="KEGG" id="hhl:Halha_0011"/>
<dbReference type="HOGENOM" id="CLU_047547_0_2_9"/>
<organism evidence="9 10">
    <name type="scientific">Halobacteroides halobius (strain ATCC 35273 / DSM 5150 / MD-1)</name>
    <dbReference type="NCBI Taxonomy" id="748449"/>
    <lineage>
        <taxon>Bacteria</taxon>
        <taxon>Bacillati</taxon>
        <taxon>Bacillota</taxon>
        <taxon>Clostridia</taxon>
        <taxon>Halanaerobiales</taxon>
        <taxon>Halobacteroidaceae</taxon>
        <taxon>Halobacteroides</taxon>
    </lineage>
</organism>
<keyword evidence="6 8" id="KW-1133">Transmembrane helix</keyword>
<evidence type="ECO:0000256" key="4">
    <source>
        <dbReference type="ARBA" id="ARBA00022544"/>
    </source>
</evidence>
<feature type="transmembrane region" description="Helical" evidence="8">
    <location>
        <begin position="111"/>
        <end position="137"/>
    </location>
</feature>
<dbReference type="Pfam" id="PF03845">
    <property type="entry name" value="Spore_permease"/>
    <property type="match status" value="1"/>
</dbReference>
<feature type="transmembrane region" description="Helical" evidence="8">
    <location>
        <begin position="310"/>
        <end position="326"/>
    </location>
</feature>
<accession>L0K6Q3</accession>
<proteinExistence type="inferred from homology"/>
<name>L0K6Q3_HALHC</name>
<evidence type="ECO:0000256" key="3">
    <source>
        <dbReference type="ARBA" id="ARBA00022448"/>
    </source>
</evidence>
<dbReference type="EMBL" id="CP003359">
    <property type="protein sequence ID" value="AGB40049.1"/>
    <property type="molecule type" value="Genomic_DNA"/>
</dbReference>
<keyword evidence="4" id="KW-0309">Germination</keyword>
<dbReference type="AlphaFoldDB" id="L0K6Q3"/>
<feature type="transmembrane region" description="Helical" evidence="8">
    <location>
        <begin position="274"/>
        <end position="298"/>
    </location>
</feature>
<dbReference type="PANTHER" id="PTHR34975">
    <property type="entry name" value="SPORE GERMINATION PROTEIN A2"/>
    <property type="match status" value="1"/>
</dbReference>
<evidence type="ECO:0000313" key="10">
    <source>
        <dbReference type="Proteomes" id="UP000010880"/>
    </source>
</evidence>
<dbReference type="InterPro" id="IPR004761">
    <property type="entry name" value="Spore_GerAB"/>
</dbReference>
<evidence type="ECO:0000256" key="7">
    <source>
        <dbReference type="ARBA" id="ARBA00023136"/>
    </source>
</evidence>
<keyword evidence="10" id="KW-1185">Reference proteome</keyword>
<dbReference type="PANTHER" id="PTHR34975:SF2">
    <property type="entry name" value="SPORE GERMINATION PROTEIN A2"/>
    <property type="match status" value="1"/>
</dbReference>
<evidence type="ECO:0000256" key="1">
    <source>
        <dbReference type="ARBA" id="ARBA00004141"/>
    </source>
</evidence>
<comment type="subcellular location">
    <subcellularLocation>
        <location evidence="1">Membrane</location>
        <topology evidence="1">Multi-pass membrane protein</topology>
    </subcellularLocation>
</comment>
<reference evidence="10" key="1">
    <citation type="submission" date="2012-02" db="EMBL/GenBank/DDBJ databases">
        <title>The complete genome of Halobacteroides halobius DSM 5150.</title>
        <authorList>
            <person name="Lucas S."/>
            <person name="Copeland A."/>
            <person name="Lapidus A."/>
            <person name="Glavina del Rio T."/>
            <person name="Dalin E."/>
            <person name="Tice H."/>
            <person name="Bruce D."/>
            <person name="Goodwin L."/>
            <person name="Pitluck S."/>
            <person name="Peters L."/>
            <person name="Mikhailova N."/>
            <person name="Gu W."/>
            <person name="Kyrpides N."/>
            <person name="Mavromatis K."/>
            <person name="Ivanova N."/>
            <person name="Brettin T."/>
            <person name="Detter J.C."/>
            <person name="Han C."/>
            <person name="Larimer F."/>
            <person name="Land M."/>
            <person name="Hauser L."/>
            <person name="Markowitz V."/>
            <person name="Cheng J.-F."/>
            <person name="Hugenholtz P."/>
            <person name="Woyke T."/>
            <person name="Wu D."/>
            <person name="Tindall B."/>
            <person name="Pomrenke H."/>
            <person name="Brambilla E."/>
            <person name="Klenk H.-P."/>
            <person name="Eisen J.A."/>
        </authorList>
    </citation>
    <scope>NUCLEOTIDE SEQUENCE [LARGE SCALE GENOMIC DNA]</scope>
    <source>
        <strain evidence="10">ATCC 35273 / DSM 5150 / MD-1</strain>
    </source>
</reference>
<keyword evidence="5 8" id="KW-0812">Transmembrane</keyword>
<dbReference type="RefSeq" id="WP_015325777.1">
    <property type="nucleotide sequence ID" value="NC_019978.1"/>
</dbReference>
<dbReference type="GO" id="GO:0009847">
    <property type="term" value="P:spore germination"/>
    <property type="evidence" value="ECO:0007669"/>
    <property type="project" value="InterPro"/>
</dbReference>
<feature type="transmembrane region" description="Helical" evidence="8">
    <location>
        <begin position="87"/>
        <end position="105"/>
    </location>
</feature>
<evidence type="ECO:0000256" key="2">
    <source>
        <dbReference type="ARBA" id="ARBA00007998"/>
    </source>
</evidence>
<feature type="transmembrane region" description="Helical" evidence="8">
    <location>
        <begin position="220"/>
        <end position="246"/>
    </location>
</feature>
<comment type="similarity">
    <text evidence="2">Belongs to the amino acid-polyamine-organocation (APC) superfamily. Spore germination protein (SGP) (TC 2.A.3.9) family.</text>
</comment>
<keyword evidence="7 8" id="KW-0472">Membrane</keyword>
<dbReference type="STRING" id="748449.Halha_0011"/>
<keyword evidence="3" id="KW-0813">Transport</keyword>
<evidence type="ECO:0000256" key="8">
    <source>
        <dbReference type="SAM" id="Phobius"/>
    </source>
</evidence>
<dbReference type="Proteomes" id="UP000010880">
    <property type="component" value="Chromosome"/>
</dbReference>
<dbReference type="NCBIfam" id="TIGR00912">
    <property type="entry name" value="2A0309"/>
    <property type="match status" value="1"/>
</dbReference>
<feature type="transmembrane region" description="Helical" evidence="8">
    <location>
        <begin position="187"/>
        <end position="208"/>
    </location>
</feature>
<dbReference type="eggNOG" id="COG0814">
    <property type="taxonomic scope" value="Bacteria"/>
</dbReference>
<sequence length="373" mass="41642">MIQIKVPGRVTERQFSAIMINTIIGVGILILPRAAVKFAHTGGTISFLLAAIFSFINLLIVIKLGLRFPERNIFQYMNQIVGRVLSKFISAMILLYWILFIAIGIRAFSELIVTAILPTTPLEVIMISIILLIAYLARKDIQIIGRVNEVYALFLVIPLLILIIMSLKGGKMVHLFPVFRGHSIANLLKGSISSYFSLLGFEVIFIFIPHITTKDLTSKYAFRAWGITTFLMFIIVIVSIAVFGAFELKNLTWPVFELVKSMQFSSLLFERLEVAFVAIWVIAIFTTAANILYGVSIGTAQTLDLGDNKTLVFPLLPILYLIALAPRNAYELFNIIDIISMVGIIITFVIPSILLVVAIIRGKEGRINNEKDS</sequence>
<evidence type="ECO:0000256" key="5">
    <source>
        <dbReference type="ARBA" id="ARBA00022692"/>
    </source>
</evidence>
<gene>
    <name evidence="9" type="ordered locus">Halha_0011</name>
</gene>
<dbReference type="Gene3D" id="1.20.1740.10">
    <property type="entry name" value="Amino acid/polyamine transporter I"/>
    <property type="match status" value="1"/>
</dbReference>
<feature type="transmembrane region" description="Helical" evidence="8">
    <location>
        <begin position="15"/>
        <end position="35"/>
    </location>
</feature>
<feature type="transmembrane region" description="Helical" evidence="8">
    <location>
        <begin position="338"/>
        <end position="360"/>
    </location>
</feature>
<dbReference type="GO" id="GO:0016020">
    <property type="term" value="C:membrane"/>
    <property type="evidence" value="ECO:0007669"/>
    <property type="project" value="UniProtKB-SubCell"/>
</dbReference>
<evidence type="ECO:0000313" key="9">
    <source>
        <dbReference type="EMBL" id="AGB40049.1"/>
    </source>
</evidence>
<feature type="transmembrane region" description="Helical" evidence="8">
    <location>
        <begin position="47"/>
        <end position="66"/>
    </location>
</feature>